<sequence>MEAVREFEQVGAAPDMTGAVLDELIAQEVSDRHGPPELSVIWLQVSGRWWRVFTEGPTLHGHAA</sequence>
<comment type="caution">
    <text evidence="1">The sequence shown here is derived from an EMBL/GenBank/DDBJ whole genome shotgun (WGS) entry which is preliminary data.</text>
</comment>
<name>A0ABN1BI34_9DEIO</name>
<proteinExistence type="predicted"/>
<accession>A0ABN1BI34</accession>
<evidence type="ECO:0000313" key="2">
    <source>
        <dbReference type="Proteomes" id="UP001500191"/>
    </source>
</evidence>
<dbReference type="Proteomes" id="UP001500191">
    <property type="component" value="Unassembled WGS sequence"/>
</dbReference>
<dbReference type="EMBL" id="BAAADB010000003">
    <property type="protein sequence ID" value="GAA0498473.1"/>
    <property type="molecule type" value="Genomic_DNA"/>
</dbReference>
<evidence type="ECO:0000313" key="1">
    <source>
        <dbReference type="EMBL" id="GAA0498473.1"/>
    </source>
</evidence>
<protein>
    <submittedName>
        <fullName evidence="1">Uncharacterized protein</fullName>
    </submittedName>
</protein>
<organism evidence="1 2">
    <name type="scientific">Deinococcus depolymerans</name>
    <dbReference type="NCBI Taxonomy" id="392408"/>
    <lineage>
        <taxon>Bacteria</taxon>
        <taxon>Thermotogati</taxon>
        <taxon>Deinococcota</taxon>
        <taxon>Deinococci</taxon>
        <taxon>Deinococcales</taxon>
        <taxon>Deinococcaceae</taxon>
        <taxon>Deinococcus</taxon>
    </lineage>
</organism>
<reference evidence="1 2" key="1">
    <citation type="journal article" date="2019" name="Int. J. Syst. Evol. Microbiol.">
        <title>The Global Catalogue of Microorganisms (GCM) 10K type strain sequencing project: providing services to taxonomists for standard genome sequencing and annotation.</title>
        <authorList>
            <consortium name="The Broad Institute Genomics Platform"/>
            <consortium name="The Broad Institute Genome Sequencing Center for Infectious Disease"/>
            <person name="Wu L."/>
            <person name="Ma J."/>
        </authorList>
    </citation>
    <scope>NUCLEOTIDE SEQUENCE [LARGE SCALE GENOMIC DNA]</scope>
    <source>
        <strain evidence="1 2">JCM 14368</strain>
    </source>
</reference>
<gene>
    <name evidence="1" type="ORF">GCM10008937_01980</name>
</gene>
<keyword evidence="2" id="KW-1185">Reference proteome</keyword>